<organism evidence="2 3">
    <name type="scientific">Rhizoctonia solani</name>
    <dbReference type="NCBI Taxonomy" id="456999"/>
    <lineage>
        <taxon>Eukaryota</taxon>
        <taxon>Fungi</taxon>
        <taxon>Dikarya</taxon>
        <taxon>Basidiomycota</taxon>
        <taxon>Agaricomycotina</taxon>
        <taxon>Agaricomycetes</taxon>
        <taxon>Cantharellales</taxon>
        <taxon>Ceratobasidiaceae</taxon>
        <taxon>Rhizoctonia</taxon>
    </lineage>
</organism>
<evidence type="ECO:0000256" key="1">
    <source>
        <dbReference type="SAM" id="MobiDB-lite"/>
    </source>
</evidence>
<proteinExistence type="predicted"/>
<accession>A0A8H3H483</accession>
<feature type="region of interest" description="Disordered" evidence="1">
    <location>
        <begin position="1"/>
        <end position="47"/>
    </location>
</feature>
<dbReference type="Proteomes" id="UP000663843">
    <property type="component" value="Unassembled WGS sequence"/>
</dbReference>
<gene>
    <name evidence="2" type="ORF">RDB_LOCUS132193</name>
</gene>
<evidence type="ECO:0000313" key="3">
    <source>
        <dbReference type="Proteomes" id="UP000663843"/>
    </source>
</evidence>
<feature type="compositionally biased region" description="Basic and acidic residues" evidence="1">
    <location>
        <begin position="364"/>
        <end position="398"/>
    </location>
</feature>
<feature type="compositionally biased region" description="Basic and acidic residues" evidence="1">
    <location>
        <begin position="320"/>
        <end position="339"/>
    </location>
</feature>
<protein>
    <submittedName>
        <fullName evidence="2">Uncharacterized protein</fullName>
    </submittedName>
</protein>
<dbReference type="Gene3D" id="3.30.420.10">
    <property type="entry name" value="Ribonuclease H-like superfamily/Ribonuclease H"/>
    <property type="match status" value="1"/>
</dbReference>
<evidence type="ECO:0000313" key="2">
    <source>
        <dbReference type="EMBL" id="CAE6493712.1"/>
    </source>
</evidence>
<feature type="region of interest" description="Disordered" evidence="1">
    <location>
        <begin position="302"/>
        <end position="434"/>
    </location>
</feature>
<reference evidence="2" key="1">
    <citation type="submission" date="2021-01" db="EMBL/GenBank/DDBJ databases">
        <authorList>
            <person name="Kaushik A."/>
        </authorList>
    </citation>
    <scope>NUCLEOTIDE SEQUENCE</scope>
    <source>
        <strain evidence="2">AG2-2IIIB</strain>
    </source>
</reference>
<comment type="caution">
    <text evidence="2">The sequence shown here is derived from an EMBL/GenBank/DDBJ whole genome shotgun (WGS) entry which is preliminary data.</text>
</comment>
<dbReference type="GO" id="GO:0003676">
    <property type="term" value="F:nucleic acid binding"/>
    <property type="evidence" value="ECO:0007669"/>
    <property type="project" value="InterPro"/>
</dbReference>
<feature type="compositionally biased region" description="Acidic residues" evidence="1">
    <location>
        <begin position="24"/>
        <end position="40"/>
    </location>
</feature>
<feature type="compositionally biased region" description="Polar residues" evidence="1">
    <location>
        <begin position="1"/>
        <end position="14"/>
    </location>
</feature>
<dbReference type="EMBL" id="CAJMWT010004648">
    <property type="protein sequence ID" value="CAE6493712.1"/>
    <property type="molecule type" value="Genomic_DNA"/>
</dbReference>
<dbReference type="InterPro" id="IPR036397">
    <property type="entry name" value="RNaseH_sf"/>
</dbReference>
<sequence length="434" mass="49183">MRGSQPNIQPATSQPPDSNHSESSDSESEPNSDVEEDSEQLSEHRPPTIAQAEEALKTLEEALRMRLPSGSYKYTKLDRVTSDRCAAVKVCLNQFLKAKPEGKGFIQASMDAARVQGRGAPYARNLRNAIKIIEKHFPQFTHIFVYDNAPSHTKYSPSSLSAQGMPKGPVMDWPYYKNEKGERIFVRMEDGRLPNGLPQSFYDPNEPRRFKGMAWILRELGLSHLAEKNAVCSKGCEPRRTDCCCRRVMNQPDFKSRDSTLQETARQLGTQVIFLPKYHCELTMIEQCWGLAKRDYRDTPPNSNPKVLKANVPGHSGVRGNEKVDEEAKLATERTHPTDDMLPLSLTGDIPINPSAAKRTRRTGMAEEWREWAKDEGDDRRTKRFTREIDDDMRRLRNSESATTQQHNTSTDSPLQTHPDAHTATLNRKRSSTS</sequence>
<name>A0A8H3H483_9AGAM</name>
<feature type="compositionally biased region" description="Polar residues" evidence="1">
    <location>
        <begin position="399"/>
        <end position="416"/>
    </location>
</feature>
<dbReference type="AlphaFoldDB" id="A0A8H3H483"/>